<dbReference type="KEGG" id="mant:BHD05_08215"/>
<dbReference type="InterPro" id="IPR036397">
    <property type="entry name" value="RNaseH_sf"/>
</dbReference>
<dbReference type="InterPro" id="IPR012337">
    <property type="entry name" value="RNaseH-like_sf"/>
</dbReference>
<dbReference type="PROSITE" id="PS50994">
    <property type="entry name" value="INTEGRASE"/>
    <property type="match status" value="1"/>
</dbReference>
<feature type="domain" description="Integrase catalytic" evidence="1">
    <location>
        <begin position="164"/>
        <end position="343"/>
    </location>
</feature>
<evidence type="ECO:0000313" key="2">
    <source>
        <dbReference type="EMBL" id="QHO69627.1"/>
    </source>
</evidence>
<proteinExistence type="predicted"/>
<dbReference type="Gene3D" id="3.30.420.10">
    <property type="entry name" value="Ribonuclease H-like superfamily/Ribonuclease H"/>
    <property type="match status" value="1"/>
</dbReference>
<dbReference type="EMBL" id="CP017146">
    <property type="protein sequence ID" value="QHO69627.1"/>
    <property type="molecule type" value="Genomic_DNA"/>
</dbReference>
<gene>
    <name evidence="2" type="ORF">BHD05_08215</name>
</gene>
<name>A0A7L5AH66_9MICO</name>
<evidence type="ECO:0000259" key="1">
    <source>
        <dbReference type="PROSITE" id="PS50994"/>
    </source>
</evidence>
<reference evidence="2 3" key="1">
    <citation type="submission" date="2016-09" db="EMBL/GenBank/DDBJ databases">
        <title>Complete genome sequence of microbes from the polar regions.</title>
        <authorList>
            <person name="Liao L."/>
            <person name="Chen B."/>
        </authorList>
    </citation>
    <scope>NUCLEOTIDE SEQUENCE [LARGE SCALE GENOMIC DNA]</scope>
    <source>
        <strain evidence="2 3">ZS314</strain>
    </source>
</reference>
<keyword evidence="3" id="KW-1185">Reference proteome</keyword>
<dbReference type="SUPFAM" id="SSF53098">
    <property type="entry name" value="Ribonuclease H-like"/>
    <property type="match status" value="1"/>
</dbReference>
<protein>
    <submittedName>
        <fullName evidence="2">Integrase</fullName>
    </submittedName>
</protein>
<evidence type="ECO:0000313" key="3">
    <source>
        <dbReference type="Proteomes" id="UP000464507"/>
    </source>
</evidence>
<organism evidence="2 3">
    <name type="scientific">Marisediminicola antarctica</name>
    <dbReference type="NCBI Taxonomy" id="674079"/>
    <lineage>
        <taxon>Bacteria</taxon>
        <taxon>Bacillati</taxon>
        <taxon>Actinomycetota</taxon>
        <taxon>Actinomycetes</taxon>
        <taxon>Micrococcales</taxon>
        <taxon>Microbacteriaceae</taxon>
        <taxon>Marisediminicola</taxon>
    </lineage>
</organism>
<dbReference type="InterPro" id="IPR001584">
    <property type="entry name" value="Integrase_cat-core"/>
</dbReference>
<sequence length="398" mass="44689">MELTMTQRQAVTKKKALAYRSADRAGKSRILTELVELTGWHRDYARAALRSALTLKAVKPRAGRAPTYGPAVTGALVRCWAVLRAPAGKRLAPMLPVLVPLLRRDNELDLTDAEAALLVRMSAATIDRRLAPERAKLLSRGRSHTKPGTLLKSQIPIRTWADWDDAVPGFVEIDLVGHEGGNASGEFCFTLTVTDIATGWTVNRSVKNKAEKWVFEALMHVRRVFPFPIIGIDSDNGSEFINHHLFDYCVANKITFTRSRASHSNDGAHVEQKNWTHVRELGYHRYDTPAELTLLNEIWELDRVFTNYLLPQQKLVFKQRNGAKVPKRYDVATTPHQRAIAREDMRKMPIIKMNAEFKRVHPAAQSRKILALTGQLETLALAKKPAAVKPPVNQTFSG</sequence>
<dbReference type="GO" id="GO:0003676">
    <property type="term" value="F:nucleic acid binding"/>
    <property type="evidence" value="ECO:0007669"/>
    <property type="project" value="InterPro"/>
</dbReference>
<accession>A0A7L5AH66</accession>
<dbReference type="Proteomes" id="UP000464507">
    <property type="component" value="Chromosome"/>
</dbReference>
<dbReference type="AlphaFoldDB" id="A0A7L5AH66"/>
<dbReference type="GO" id="GO:0015074">
    <property type="term" value="P:DNA integration"/>
    <property type="evidence" value="ECO:0007669"/>
    <property type="project" value="InterPro"/>
</dbReference>